<dbReference type="PANTHER" id="PTHR21528:SF6">
    <property type="entry name" value="DITRANS,POLYCIS-POLYPRENYL DIPHOSPHATE SYNTHASE [(2E,6E)-FARNESYLDIPHOSPHATE SPECIFIC]"/>
    <property type="match status" value="1"/>
</dbReference>
<dbReference type="PANTHER" id="PTHR21528">
    <property type="entry name" value="DEHYDRODOLICHYL DIPHOSPHATE SYNTHASE COMPLEX SUBUNIT NUS1"/>
    <property type="match status" value="1"/>
</dbReference>
<organism evidence="5 6">
    <name type="scientific">Leersia perrieri</name>
    <dbReference type="NCBI Taxonomy" id="77586"/>
    <lineage>
        <taxon>Eukaryota</taxon>
        <taxon>Viridiplantae</taxon>
        <taxon>Streptophyta</taxon>
        <taxon>Embryophyta</taxon>
        <taxon>Tracheophyta</taxon>
        <taxon>Spermatophyta</taxon>
        <taxon>Magnoliopsida</taxon>
        <taxon>Liliopsida</taxon>
        <taxon>Poales</taxon>
        <taxon>Poaceae</taxon>
        <taxon>BOP clade</taxon>
        <taxon>Oryzoideae</taxon>
        <taxon>Oryzeae</taxon>
        <taxon>Oryzinae</taxon>
        <taxon>Leersia</taxon>
    </lineage>
</organism>
<dbReference type="AlphaFoldDB" id="A0A0D9VDD0"/>
<dbReference type="InterPro" id="IPR010376">
    <property type="entry name" value="GBBH-like_N"/>
</dbReference>
<evidence type="ECO:0000313" key="6">
    <source>
        <dbReference type="Proteomes" id="UP000032180"/>
    </source>
</evidence>
<feature type="transmembrane region" description="Helical" evidence="3">
    <location>
        <begin position="181"/>
        <end position="201"/>
    </location>
</feature>
<evidence type="ECO:0000256" key="1">
    <source>
        <dbReference type="ARBA" id="ARBA00022723"/>
    </source>
</evidence>
<keyword evidence="3" id="KW-0472">Membrane</keyword>
<dbReference type="HOGENOM" id="CLU_689586_0_0_1"/>
<dbReference type="Gramene" id="LPERR02G06440.1">
    <property type="protein sequence ID" value="LPERR02G06440.1"/>
    <property type="gene ID" value="LPERR02G06440"/>
</dbReference>
<dbReference type="EnsemblPlants" id="LPERR02G06440.1">
    <property type="protein sequence ID" value="LPERR02G06440.1"/>
    <property type="gene ID" value="LPERR02G06440"/>
</dbReference>
<dbReference type="Gene3D" id="3.30.2020.30">
    <property type="match status" value="1"/>
</dbReference>
<dbReference type="InterPro" id="IPR036424">
    <property type="entry name" value="UPP_synth-like_sf"/>
</dbReference>
<dbReference type="Proteomes" id="UP000032180">
    <property type="component" value="Chromosome 2"/>
</dbReference>
<dbReference type="SUPFAM" id="SSF64005">
    <property type="entry name" value="Undecaprenyl diphosphate synthase"/>
    <property type="match status" value="1"/>
</dbReference>
<name>A0A0D9VDD0_9ORYZ</name>
<proteinExistence type="predicted"/>
<dbReference type="InterPro" id="IPR038492">
    <property type="entry name" value="GBBH-like_N_sf"/>
</dbReference>
<dbReference type="Gene3D" id="3.40.1180.10">
    <property type="entry name" value="Decaprenyl diphosphate synthase-like"/>
    <property type="match status" value="1"/>
</dbReference>
<accession>A0A0D9VDD0</accession>
<evidence type="ECO:0000313" key="5">
    <source>
        <dbReference type="EnsemblPlants" id="LPERR02G06440.1"/>
    </source>
</evidence>
<keyword evidence="2" id="KW-0408">Iron</keyword>
<dbReference type="InterPro" id="IPR038887">
    <property type="entry name" value="Nus1/NgBR"/>
</dbReference>
<dbReference type="Pfam" id="PF06155">
    <property type="entry name" value="GBBH-like_N"/>
    <property type="match status" value="1"/>
</dbReference>
<dbReference type="GO" id="GO:0005789">
    <property type="term" value="C:endoplasmic reticulum membrane"/>
    <property type="evidence" value="ECO:0007669"/>
    <property type="project" value="TreeGrafter"/>
</dbReference>
<feature type="domain" description="Gamma-butyrobetaine hydroxylase-like N-terminal" evidence="4">
    <location>
        <begin position="35"/>
        <end position="112"/>
    </location>
</feature>
<reference evidence="6" key="2">
    <citation type="submission" date="2013-12" db="EMBL/GenBank/DDBJ databases">
        <authorList>
            <person name="Yu Y."/>
            <person name="Lee S."/>
            <person name="de Baynast K."/>
            <person name="Wissotski M."/>
            <person name="Liu L."/>
            <person name="Talag J."/>
            <person name="Goicoechea J."/>
            <person name="Angelova A."/>
            <person name="Jetty R."/>
            <person name="Kudrna D."/>
            <person name="Golser W."/>
            <person name="Rivera L."/>
            <person name="Zhang J."/>
            <person name="Wing R."/>
        </authorList>
    </citation>
    <scope>NUCLEOTIDE SEQUENCE</scope>
</reference>
<evidence type="ECO:0000256" key="2">
    <source>
        <dbReference type="ARBA" id="ARBA00023004"/>
    </source>
</evidence>
<keyword evidence="3" id="KW-0812">Transmembrane</keyword>
<dbReference type="GO" id="GO:0045547">
    <property type="term" value="F:ditrans,polycis-polyprenyl diphosphate synthase [(2E,6E)-farnesyl diphosphate specific] activity"/>
    <property type="evidence" value="ECO:0007669"/>
    <property type="project" value="TreeGrafter"/>
</dbReference>
<evidence type="ECO:0000256" key="3">
    <source>
        <dbReference type="SAM" id="Phobius"/>
    </source>
</evidence>
<reference evidence="5 6" key="1">
    <citation type="submission" date="2012-08" db="EMBL/GenBank/DDBJ databases">
        <title>Oryza genome evolution.</title>
        <authorList>
            <person name="Wing R.A."/>
        </authorList>
    </citation>
    <scope>NUCLEOTIDE SEQUENCE</scope>
</reference>
<evidence type="ECO:0000259" key="4">
    <source>
        <dbReference type="Pfam" id="PF06155"/>
    </source>
</evidence>
<dbReference type="UniPathway" id="UPA00378"/>
<keyword evidence="3" id="KW-1133">Transmembrane helix</keyword>
<dbReference type="eggNOG" id="KOG2818">
    <property type="taxonomic scope" value="Eukaryota"/>
</dbReference>
<sequence>MAAAAMGAAVVRRLHAAVAAAQPPRLRKLAMHPPKSVEVGFADGSTFHLSAEFLRVYSPAADSKIRSVAGEKVIFGRRHVGIMSAESVGNYGIRILFDDLHKTGIFTWDYLHHLGSNKFGLMRNYIRTLKKHSLSRDPQRRMRSDDNLGSLLVLPRADSLLKFDIISYMLISGIKISCSSMIVKLILGLLWCLVHLVISLFGSWSHLRNNLECYLISLKLLPKYRNLHLERLAYLGVVVDSREAKNALKVKQLLHWFSTIGINYLILYDIEGVLKELIQPSTEASTDGNLRNSLDVVADTKASCCRHGGMFMECLSGSDGKEAIAKAANLLYSTCSNSDNKSGIIFTEADMTRALKSVGIGGPEPDLLLVYGPARCHLGFPAWRLRYTEIMYMGPLESMKYGTIAKALYQFSHKHQNYEDPILFEGDFWN</sequence>
<keyword evidence="1" id="KW-0479">Metal-binding</keyword>
<dbReference type="GO" id="GO:0046872">
    <property type="term" value="F:metal ion binding"/>
    <property type="evidence" value="ECO:0007669"/>
    <property type="project" value="UniProtKB-KW"/>
</dbReference>
<protein>
    <recommendedName>
        <fullName evidence="4">Gamma-butyrobetaine hydroxylase-like N-terminal domain-containing protein</fullName>
    </recommendedName>
</protein>
<reference evidence="5" key="3">
    <citation type="submission" date="2015-04" db="UniProtKB">
        <authorList>
            <consortium name="EnsemblPlants"/>
        </authorList>
    </citation>
    <scope>IDENTIFICATION</scope>
</reference>
<keyword evidence="6" id="KW-1185">Reference proteome</keyword>
<dbReference type="GO" id="GO:1904423">
    <property type="term" value="C:dehydrodolichyl diphosphate synthase complex"/>
    <property type="evidence" value="ECO:0007669"/>
    <property type="project" value="InterPro"/>
</dbReference>